<accession>A0AAE0SVQ9</accession>
<dbReference type="Proteomes" id="UP001195483">
    <property type="component" value="Unassembled WGS sequence"/>
</dbReference>
<organism evidence="1 2">
    <name type="scientific">Potamilus streckersoni</name>
    <dbReference type="NCBI Taxonomy" id="2493646"/>
    <lineage>
        <taxon>Eukaryota</taxon>
        <taxon>Metazoa</taxon>
        <taxon>Spiralia</taxon>
        <taxon>Lophotrochozoa</taxon>
        <taxon>Mollusca</taxon>
        <taxon>Bivalvia</taxon>
        <taxon>Autobranchia</taxon>
        <taxon>Heteroconchia</taxon>
        <taxon>Palaeoheterodonta</taxon>
        <taxon>Unionida</taxon>
        <taxon>Unionoidea</taxon>
        <taxon>Unionidae</taxon>
        <taxon>Ambleminae</taxon>
        <taxon>Lampsilini</taxon>
        <taxon>Potamilus</taxon>
    </lineage>
</organism>
<keyword evidence="2" id="KW-1185">Reference proteome</keyword>
<protein>
    <submittedName>
        <fullName evidence="1">Uncharacterized protein</fullName>
    </submittedName>
</protein>
<evidence type="ECO:0000313" key="2">
    <source>
        <dbReference type="Proteomes" id="UP001195483"/>
    </source>
</evidence>
<dbReference type="AlphaFoldDB" id="A0AAE0SVQ9"/>
<feature type="non-terminal residue" evidence="1">
    <location>
        <position position="58"/>
    </location>
</feature>
<reference evidence="1" key="2">
    <citation type="journal article" date="2021" name="Genome Biol. Evol.">
        <title>Developing a high-quality reference genome for a parasitic bivalve with doubly uniparental inheritance (Bivalvia: Unionida).</title>
        <authorList>
            <person name="Smith C.H."/>
        </authorList>
    </citation>
    <scope>NUCLEOTIDE SEQUENCE</scope>
    <source>
        <strain evidence="1">CHS0354</strain>
        <tissue evidence="1">Mantle</tissue>
    </source>
</reference>
<comment type="caution">
    <text evidence="1">The sequence shown here is derived from an EMBL/GenBank/DDBJ whole genome shotgun (WGS) entry which is preliminary data.</text>
</comment>
<evidence type="ECO:0000313" key="1">
    <source>
        <dbReference type="EMBL" id="KAK3598418.1"/>
    </source>
</evidence>
<sequence length="58" mass="6885">MYDKDSRYMSAVLDKTLRMTRESSMNTKLPVIDVGTFYQTRLAILFEMRSIENHTLHE</sequence>
<reference evidence="1" key="3">
    <citation type="submission" date="2023-05" db="EMBL/GenBank/DDBJ databases">
        <authorList>
            <person name="Smith C.H."/>
        </authorList>
    </citation>
    <scope>NUCLEOTIDE SEQUENCE</scope>
    <source>
        <strain evidence="1">CHS0354</strain>
        <tissue evidence="1">Mantle</tissue>
    </source>
</reference>
<name>A0AAE0SVQ9_9BIVA</name>
<reference evidence="1" key="1">
    <citation type="journal article" date="2021" name="Genome Biol. Evol.">
        <title>A High-Quality Reference Genome for a Parasitic Bivalve with Doubly Uniparental Inheritance (Bivalvia: Unionida).</title>
        <authorList>
            <person name="Smith C.H."/>
        </authorList>
    </citation>
    <scope>NUCLEOTIDE SEQUENCE</scope>
    <source>
        <strain evidence="1">CHS0354</strain>
    </source>
</reference>
<proteinExistence type="predicted"/>
<dbReference type="EMBL" id="JAEAOA010000387">
    <property type="protein sequence ID" value="KAK3598418.1"/>
    <property type="molecule type" value="Genomic_DNA"/>
</dbReference>
<gene>
    <name evidence="1" type="ORF">CHS0354_005512</name>
</gene>